<dbReference type="InterPro" id="IPR013321">
    <property type="entry name" value="Arc_rbn_hlx_hlx"/>
</dbReference>
<dbReference type="AlphaFoldDB" id="A0AAE3VBT6"/>
<dbReference type="Gene3D" id="1.10.1220.10">
    <property type="entry name" value="Met repressor-like"/>
    <property type="match status" value="1"/>
</dbReference>
<organism evidence="1 2">
    <name type="scientific">Moryella indoligenes</name>
    <dbReference type="NCBI Taxonomy" id="371674"/>
    <lineage>
        <taxon>Bacteria</taxon>
        <taxon>Bacillati</taxon>
        <taxon>Bacillota</taxon>
        <taxon>Clostridia</taxon>
        <taxon>Lachnospirales</taxon>
        <taxon>Lachnospiraceae</taxon>
        <taxon>Moryella</taxon>
    </lineage>
</organism>
<accession>A0AAE3VBT6</accession>
<dbReference type="RefSeq" id="WP_307255375.1">
    <property type="nucleotide sequence ID" value="NZ_JAUSTO010000019.1"/>
</dbReference>
<reference evidence="1" key="1">
    <citation type="submission" date="2023-07" db="EMBL/GenBank/DDBJ databases">
        <title>Genomic Encyclopedia of Type Strains, Phase IV (KMG-IV): sequencing the most valuable type-strain genomes for metagenomic binning, comparative biology and taxonomic classification.</title>
        <authorList>
            <person name="Goeker M."/>
        </authorList>
    </citation>
    <scope>NUCLEOTIDE SEQUENCE</scope>
    <source>
        <strain evidence="1">DSM 19659</strain>
    </source>
</reference>
<proteinExistence type="predicted"/>
<sequence length="62" mass="7424">MPEDIQKRNKRQQKWKDENRDRINLLFTKGIKEKVQEAADISGVSKSQWIEAAINERLEREQ</sequence>
<dbReference type="Proteomes" id="UP001241537">
    <property type="component" value="Unassembled WGS sequence"/>
</dbReference>
<name>A0AAE3VBT6_9FIRM</name>
<comment type="caution">
    <text evidence="1">The sequence shown here is derived from an EMBL/GenBank/DDBJ whole genome shotgun (WGS) entry which is preliminary data.</text>
</comment>
<protein>
    <submittedName>
        <fullName evidence="1">Uncharacterized protein (DUF1778 family)</fullName>
    </submittedName>
</protein>
<keyword evidence="2" id="KW-1185">Reference proteome</keyword>
<gene>
    <name evidence="1" type="ORF">J2S20_002141</name>
</gene>
<evidence type="ECO:0000313" key="2">
    <source>
        <dbReference type="Proteomes" id="UP001241537"/>
    </source>
</evidence>
<dbReference type="GO" id="GO:0006355">
    <property type="term" value="P:regulation of DNA-templated transcription"/>
    <property type="evidence" value="ECO:0007669"/>
    <property type="project" value="InterPro"/>
</dbReference>
<dbReference type="SUPFAM" id="SSF47598">
    <property type="entry name" value="Ribbon-helix-helix"/>
    <property type="match status" value="1"/>
</dbReference>
<dbReference type="EMBL" id="JAUSTO010000019">
    <property type="protein sequence ID" value="MDQ0153421.1"/>
    <property type="molecule type" value="Genomic_DNA"/>
</dbReference>
<dbReference type="InterPro" id="IPR010985">
    <property type="entry name" value="Ribbon_hlx_hlx"/>
</dbReference>
<evidence type="ECO:0000313" key="1">
    <source>
        <dbReference type="EMBL" id="MDQ0153421.1"/>
    </source>
</evidence>